<proteinExistence type="predicted"/>
<organism evidence="1 2">
    <name type="scientific">Candidatus Enterousia avicola</name>
    <dbReference type="NCBI Taxonomy" id="2840787"/>
    <lineage>
        <taxon>Bacteria</taxon>
        <taxon>Pseudomonadati</taxon>
        <taxon>Pseudomonadota</taxon>
        <taxon>Alphaproteobacteria</taxon>
        <taxon>Candidatus Enterousia</taxon>
    </lineage>
</organism>
<accession>A0A9D1MTG3</accession>
<evidence type="ECO:0000313" key="1">
    <source>
        <dbReference type="EMBL" id="HIU65789.1"/>
    </source>
</evidence>
<dbReference type="EMBL" id="DVNO01000036">
    <property type="protein sequence ID" value="HIU65789.1"/>
    <property type="molecule type" value="Genomic_DNA"/>
</dbReference>
<comment type="caution">
    <text evidence="1">The sequence shown here is derived from an EMBL/GenBank/DDBJ whole genome shotgun (WGS) entry which is preliminary data.</text>
</comment>
<evidence type="ECO:0000313" key="2">
    <source>
        <dbReference type="Proteomes" id="UP000824142"/>
    </source>
</evidence>
<name>A0A9D1MTG3_9PROT</name>
<dbReference type="Proteomes" id="UP000824142">
    <property type="component" value="Unassembled WGS sequence"/>
</dbReference>
<gene>
    <name evidence="1" type="ORF">IAC63_04100</name>
</gene>
<dbReference type="AlphaFoldDB" id="A0A9D1MTG3"/>
<protein>
    <submittedName>
        <fullName evidence="1">Uncharacterized protein</fullName>
    </submittedName>
</protein>
<sequence length="222" mass="25061">MISPDNILDNISEAAIWCSAGIEPTDLAQAASVAIEKRIPYMSVGTDSVSIVWPWLEGKQVKIFSRFYLKGQDSDQISFLSAKINQAFKNGADGAQVFVAMRDIDAFVSQLYLIRDDLFFNKSLFFGIDINELGPFEWQHLFDALKKMRASGLLLVLPKDEGDNSDYVGRVYAALNALTPEDDFEFHFLLGNNGNRIEQTARLFQAIRPDLSQKVKFFINYL</sequence>
<reference evidence="1" key="1">
    <citation type="submission" date="2020-10" db="EMBL/GenBank/DDBJ databases">
        <authorList>
            <person name="Gilroy R."/>
        </authorList>
    </citation>
    <scope>NUCLEOTIDE SEQUENCE</scope>
    <source>
        <strain evidence="1">CHK136-897</strain>
    </source>
</reference>
<reference evidence="1" key="2">
    <citation type="journal article" date="2021" name="PeerJ">
        <title>Extensive microbial diversity within the chicken gut microbiome revealed by metagenomics and culture.</title>
        <authorList>
            <person name="Gilroy R."/>
            <person name="Ravi A."/>
            <person name="Getino M."/>
            <person name="Pursley I."/>
            <person name="Horton D.L."/>
            <person name="Alikhan N.F."/>
            <person name="Baker D."/>
            <person name="Gharbi K."/>
            <person name="Hall N."/>
            <person name="Watson M."/>
            <person name="Adriaenssens E.M."/>
            <person name="Foster-Nyarko E."/>
            <person name="Jarju S."/>
            <person name="Secka A."/>
            <person name="Antonio M."/>
            <person name="Oren A."/>
            <person name="Chaudhuri R.R."/>
            <person name="La Ragione R."/>
            <person name="Hildebrand F."/>
            <person name="Pallen M.J."/>
        </authorList>
    </citation>
    <scope>NUCLEOTIDE SEQUENCE</scope>
    <source>
        <strain evidence="1">CHK136-897</strain>
    </source>
</reference>